<feature type="region of interest" description="Disordered" evidence="1">
    <location>
        <begin position="1"/>
        <end position="29"/>
    </location>
</feature>
<dbReference type="InterPro" id="IPR055298">
    <property type="entry name" value="AtLOH3-like"/>
</dbReference>
<keyword evidence="4" id="KW-1185">Reference proteome</keyword>
<dbReference type="Proteomes" id="UP000289340">
    <property type="component" value="Chromosome 9"/>
</dbReference>
<feature type="compositionally biased region" description="Basic residues" evidence="1">
    <location>
        <begin position="16"/>
        <end position="29"/>
    </location>
</feature>
<dbReference type="PANTHER" id="PTHR11697:SF230">
    <property type="entry name" value="ZINC FINGER, MYM DOMAIN CONTAINING 1"/>
    <property type="match status" value="1"/>
</dbReference>
<dbReference type="AlphaFoldDB" id="A0A445J2F0"/>
<accession>A0A445J2F0</accession>
<dbReference type="InterPro" id="IPR012337">
    <property type="entry name" value="RNaseH-like_sf"/>
</dbReference>
<dbReference type="PANTHER" id="PTHR11697">
    <property type="entry name" value="GENERAL TRANSCRIPTION FACTOR 2-RELATED ZINC FINGER PROTEIN"/>
    <property type="match status" value="1"/>
</dbReference>
<reference evidence="3 4" key="1">
    <citation type="submission" date="2018-09" db="EMBL/GenBank/DDBJ databases">
        <title>A high-quality reference genome of wild soybean provides a powerful tool to mine soybean genomes.</title>
        <authorList>
            <person name="Xie M."/>
            <person name="Chung C.Y.L."/>
            <person name="Li M.-W."/>
            <person name="Wong F.-L."/>
            <person name="Chan T.-F."/>
            <person name="Lam H.-M."/>
        </authorList>
    </citation>
    <scope>NUCLEOTIDE SEQUENCE [LARGE SCALE GENOMIC DNA]</scope>
    <source>
        <strain evidence="4">cv. W05</strain>
        <tissue evidence="3">Hypocotyl of etiolated seedlings</tissue>
    </source>
</reference>
<dbReference type="EMBL" id="QZWG01000009">
    <property type="protein sequence ID" value="RZB92515.1"/>
    <property type="molecule type" value="Genomic_DNA"/>
</dbReference>
<evidence type="ECO:0000313" key="4">
    <source>
        <dbReference type="Proteomes" id="UP000289340"/>
    </source>
</evidence>
<organism evidence="3 4">
    <name type="scientific">Glycine soja</name>
    <name type="common">Wild soybean</name>
    <dbReference type="NCBI Taxonomy" id="3848"/>
    <lineage>
        <taxon>Eukaryota</taxon>
        <taxon>Viridiplantae</taxon>
        <taxon>Streptophyta</taxon>
        <taxon>Embryophyta</taxon>
        <taxon>Tracheophyta</taxon>
        <taxon>Spermatophyta</taxon>
        <taxon>Magnoliopsida</taxon>
        <taxon>eudicotyledons</taxon>
        <taxon>Gunneridae</taxon>
        <taxon>Pentapetalae</taxon>
        <taxon>rosids</taxon>
        <taxon>fabids</taxon>
        <taxon>Fabales</taxon>
        <taxon>Fabaceae</taxon>
        <taxon>Papilionoideae</taxon>
        <taxon>50 kb inversion clade</taxon>
        <taxon>NPAAA clade</taxon>
        <taxon>indigoferoid/millettioid clade</taxon>
        <taxon>Phaseoleae</taxon>
        <taxon>Glycine</taxon>
        <taxon>Glycine subgen. Soja</taxon>
    </lineage>
</organism>
<comment type="caution">
    <text evidence="3">The sequence shown here is derived from an EMBL/GenBank/DDBJ whole genome shotgun (WGS) entry which is preliminary data.</text>
</comment>
<name>A0A445J2F0_GLYSO</name>
<dbReference type="SUPFAM" id="SSF53098">
    <property type="entry name" value="Ribonuclease H-like"/>
    <property type="match status" value="1"/>
</dbReference>
<proteinExistence type="predicted"/>
<protein>
    <submittedName>
        <fullName evidence="3">Zinc finger MYM-type protein 1</fullName>
    </submittedName>
</protein>
<evidence type="ECO:0000256" key="1">
    <source>
        <dbReference type="SAM" id="MobiDB-lite"/>
    </source>
</evidence>
<gene>
    <name evidence="3" type="ORF">D0Y65_024475</name>
</gene>
<dbReference type="InterPro" id="IPR025398">
    <property type="entry name" value="DUF4371"/>
</dbReference>
<evidence type="ECO:0000259" key="2">
    <source>
        <dbReference type="Pfam" id="PF14291"/>
    </source>
</evidence>
<evidence type="ECO:0000313" key="3">
    <source>
        <dbReference type="EMBL" id="RZB92515.1"/>
    </source>
</evidence>
<feature type="compositionally biased region" description="Polar residues" evidence="1">
    <location>
        <begin position="1"/>
        <end position="12"/>
    </location>
</feature>
<dbReference type="Pfam" id="PF14291">
    <property type="entry name" value="DUF4371"/>
    <property type="match status" value="1"/>
</dbReference>
<sequence length="426" mass="47389">MEQRSNSGWNVEQQRHRNGGHRAARRHEKPFRTPCHSTAIAAAPAATLIRAATPVSVTDGCHSAAIAAAMAAIDNYDLQSCNDVVMGWHNDVKLRDNAMAVQRDGATTSKGTVVSVLYRSWCAFRFLVEHNESINHVVLENASENHQLIAPKIQKDIVNAAALETTNVIITDLGDELFAIIVDEARDISNKEQMTIALRYVNKKGSIVEHFFGYDGASNMQGEFSGHKSLILKENSSVFYVHCFAHQLQLTIVVVAKNHIQVASLFNLMSTLLNVVGGSCKRHGVLREKQINYVREALGKGEIPSGQGLNQETSLKRVVDTRWGSHYATLINLILMYSSIIDVLEIIKEDGSNAHQRAEANGLLHLLKDFDFAFTLHLMKNVLGISNELSQALQRKDQDIINAMNLVNITKLRLQTMRYNGWESLL</sequence>
<feature type="domain" description="DUF4371" evidence="2">
    <location>
        <begin position="125"/>
        <end position="213"/>
    </location>
</feature>